<accession>A0ABW3GD38</accession>
<dbReference type="RefSeq" id="WP_253649241.1">
    <property type="nucleotide sequence ID" value="NZ_BAAAMO010000012.1"/>
</dbReference>
<dbReference type="Proteomes" id="UP001597068">
    <property type="component" value="Unassembled WGS sequence"/>
</dbReference>
<feature type="region of interest" description="Disordered" evidence="1">
    <location>
        <begin position="79"/>
        <end position="100"/>
    </location>
</feature>
<dbReference type="EMBL" id="JBHTIL010000009">
    <property type="protein sequence ID" value="MFD0928114.1"/>
    <property type="molecule type" value="Genomic_DNA"/>
</dbReference>
<gene>
    <name evidence="2" type="ORF">ACFQ04_20465</name>
</gene>
<organism evidence="2 3">
    <name type="scientific">Williamsia deligens</name>
    <dbReference type="NCBI Taxonomy" id="321325"/>
    <lineage>
        <taxon>Bacteria</taxon>
        <taxon>Bacillati</taxon>
        <taxon>Actinomycetota</taxon>
        <taxon>Actinomycetes</taxon>
        <taxon>Mycobacteriales</taxon>
        <taxon>Nocardiaceae</taxon>
        <taxon>Williamsia</taxon>
    </lineage>
</organism>
<protein>
    <submittedName>
        <fullName evidence="2">Uncharacterized protein</fullName>
    </submittedName>
</protein>
<feature type="compositionally biased region" description="Basic and acidic residues" evidence="1">
    <location>
        <begin position="79"/>
        <end position="94"/>
    </location>
</feature>
<keyword evidence="3" id="KW-1185">Reference proteome</keyword>
<evidence type="ECO:0000313" key="2">
    <source>
        <dbReference type="EMBL" id="MFD0928114.1"/>
    </source>
</evidence>
<proteinExistence type="predicted"/>
<name>A0ABW3GD38_9NOCA</name>
<evidence type="ECO:0000256" key="1">
    <source>
        <dbReference type="SAM" id="MobiDB-lite"/>
    </source>
</evidence>
<comment type="caution">
    <text evidence="2">The sequence shown here is derived from an EMBL/GenBank/DDBJ whole genome shotgun (WGS) entry which is preliminary data.</text>
</comment>
<reference evidence="3" key="1">
    <citation type="journal article" date="2019" name="Int. J. Syst. Evol. Microbiol.">
        <title>The Global Catalogue of Microorganisms (GCM) 10K type strain sequencing project: providing services to taxonomists for standard genome sequencing and annotation.</title>
        <authorList>
            <consortium name="The Broad Institute Genomics Platform"/>
            <consortium name="The Broad Institute Genome Sequencing Center for Infectious Disease"/>
            <person name="Wu L."/>
            <person name="Ma J."/>
        </authorList>
    </citation>
    <scope>NUCLEOTIDE SEQUENCE [LARGE SCALE GENOMIC DNA]</scope>
    <source>
        <strain evidence="3">CCUG 50873</strain>
    </source>
</reference>
<evidence type="ECO:0000313" key="3">
    <source>
        <dbReference type="Proteomes" id="UP001597068"/>
    </source>
</evidence>
<sequence>MTDDATTPDVPTDPAREGRIEKLTQAITFALLTGNEQPYPIPVPAVRNMAVLLDDCGLRQTDQVAATVKLPGWVTERVREESTPVPAEPDHHAMQETPRVCEAPAPPKRIAKKAMATVTSQGLR</sequence>